<sequence>MTQPVENSLAAKELSRRQVLRFLAGVPVLPLAAGSSTMLLTGCDDDDDDDVKVVSSTTTPNNTLYNAPKTVKSVEFVGMNAPTNVAEMATTTVNSKLQATMTDGTSKSYKLVYNKVFNTGESVPSTTGGNIISGGYFDINGNPIYDTSVDGQKRQFFSDCPDGTSMLTINGAKPAGVAGNAVFAVVQFEYTTKNLAGDSMYGKLPSPIAVLTFDQDPNTGALRFVRYHNVDTSPAKGLWITCGASLSPWNTHLSSEEYEPDGLISINGNASDKQFAAYSKNLFGDENTAYVYNYGHLPEITVNADGTGTCKKHYCLGRLSHELVQVMPDQKTVLMGNDATNAGIFMFIADNAKDLSAGTLYAAKINQRSPAGDKLGDFGVQWIKLGHATSAEIQGMVTNKIKISDFMDVQLKDPKDSTYTKIKYNGKDNWVKLTSNSEFALKAAAFLETQRYAALKGASMAFTKNEGTTVNPEDKKAYSAISYQYKSMVGGDKTNDPAYGVNVGTLKAGGTYTHDLTGGQKDTDGNTINSEWVSSRMYLVSGLAGKDLDKPDSLGNTADDNLVANPDNLKYSSAFKTLFIGEDSGMHINNFLWAYNVQSGKLSRILSTPAGAESTGLHAIDEVNGFTYVMSNFQHPGDELEGYEKALGSDKFKALMEEIKKNYNNTYAGGVGYLAFQA</sequence>
<proteinExistence type="predicted"/>
<dbReference type="OrthoDB" id="9801383at2"/>
<protein>
    <submittedName>
        <fullName evidence="1">Alkaline phosphatase</fullName>
    </submittedName>
</protein>
<dbReference type="EMBL" id="LZMZ01000009">
    <property type="protein sequence ID" value="OBX79918.1"/>
    <property type="molecule type" value="Genomic_DNA"/>
</dbReference>
<evidence type="ECO:0000313" key="1">
    <source>
        <dbReference type="EMBL" id="OBX79918.1"/>
    </source>
</evidence>
<dbReference type="AlphaFoldDB" id="A0A1B8QE04"/>
<organism evidence="1 2">
    <name type="scientific">Faucicola atlantae</name>
    <dbReference type="NCBI Taxonomy" id="34059"/>
    <lineage>
        <taxon>Bacteria</taxon>
        <taxon>Pseudomonadati</taxon>
        <taxon>Pseudomonadota</taxon>
        <taxon>Gammaproteobacteria</taxon>
        <taxon>Moraxellales</taxon>
        <taxon>Moraxellaceae</taxon>
        <taxon>Faucicola</taxon>
    </lineage>
</organism>
<accession>A0A1B8QE04</accession>
<reference evidence="1 2" key="1">
    <citation type="submission" date="2016-06" db="EMBL/GenBank/DDBJ databases">
        <title>Draft genome of Moraxella atlantae CCUG 66109.</title>
        <authorList>
            <person name="Salva-Serra F."/>
            <person name="Engstrom-Jakobsson H."/>
            <person name="Thorell K."/>
            <person name="Gonzales-Siles L."/>
            <person name="Karlsson R."/>
            <person name="Boulund F."/>
            <person name="Engstrand L."/>
            <person name="Kristiansson E."/>
            <person name="Moore E."/>
        </authorList>
    </citation>
    <scope>NUCLEOTIDE SEQUENCE [LARGE SCALE GENOMIC DNA]</scope>
    <source>
        <strain evidence="1 2">CCUG 66109</strain>
    </source>
</reference>
<gene>
    <name evidence="1" type="ORF">A9308_04685</name>
</gene>
<comment type="caution">
    <text evidence="1">The sequence shown here is derived from an EMBL/GenBank/DDBJ whole genome shotgun (WGS) entry which is preliminary data.</text>
</comment>
<dbReference type="RefSeq" id="WP_067235383.1">
    <property type="nucleotide sequence ID" value="NZ_LZMZ01000009.1"/>
</dbReference>
<dbReference type="PANTHER" id="PTHR35399">
    <property type="entry name" value="SLR8030 PROTEIN"/>
    <property type="match status" value="1"/>
</dbReference>
<dbReference type="Proteomes" id="UP000092508">
    <property type="component" value="Unassembled WGS sequence"/>
</dbReference>
<dbReference type="PANTHER" id="PTHR35399:SF2">
    <property type="entry name" value="DUF839 DOMAIN-CONTAINING PROTEIN"/>
    <property type="match status" value="1"/>
</dbReference>
<name>A0A1B8QE04_9GAMM</name>
<evidence type="ECO:0000313" key="2">
    <source>
        <dbReference type="Proteomes" id="UP000092508"/>
    </source>
</evidence>
<dbReference type="STRING" id="34059.A9308_04685"/>
<dbReference type="Pfam" id="PF05787">
    <property type="entry name" value="PhoX"/>
    <property type="match status" value="1"/>
</dbReference>
<dbReference type="InterPro" id="IPR008557">
    <property type="entry name" value="PhoX"/>
</dbReference>